<protein>
    <recommendedName>
        <fullName evidence="3">Transposase</fullName>
    </recommendedName>
</protein>
<proteinExistence type="predicted"/>
<organism evidence="1 2">
    <name type="scientific">Streptomyces coeruleofuscus</name>
    <dbReference type="NCBI Taxonomy" id="66879"/>
    <lineage>
        <taxon>Bacteria</taxon>
        <taxon>Bacillati</taxon>
        <taxon>Actinomycetota</taxon>
        <taxon>Actinomycetes</taxon>
        <taxon>Kitasatosporales</taxon>
        <taxon>Streptomycetaceae</taxon>
        <taxon>Streptomyces</taxon>
    </lineage>
</organism>
<evidence type="ECO:0000313" key="1">
    <source>
        <dbReference type="EMBL" id="GAA2395855.1"/>
    </source>
</evidence>
<accession>A0ABP5V7F7</accession>
<gene>
    <name evidence="1" type="ORF">GCM10010255_28890</name>
</gene>
<reference evidence="2" key="1">
    <citation type="journal article" date="2019" name="Int. J. Syst. Evol. Microbiol.">
        <title>The Global Catalogue of Microorganisms (GCM) 10K type strain sequencing project: providing services to taxonomists for standard genome sequencing and annotation.</title>
        <authorList>
            <consortium name="The Broad Institute Genomics Platform"/>
            <consortium name="The Broad Institute Genome Sequencing Center for Infectious Disease"/>
            <person name="Wu L."/>
            <person name="Ma J."/>
        </authorList>
    </citation>
    <scope>NUCLEOTIDE SEQUENCE [LARGE SCALE GENOMIC DNA]</scope>
    <source>
        <strain evidence="2">JCM 4358</strain>
    </source>
</reference>
<name>A0ABP5V7F7_9ACTN</name>
<dbReference type="Proteomes" id="UP001499986">
    <property type="component" value="Unassembled WGS sequence"/>
</dbReference>
<evidence type="ECO:0008006" key="3">
    <source>
        <dbReference type="Google" id="ProtNLM"/>
    </source>
</evidence>
<comment type="caution">
    <text evidence="1">The sequence shown here is derived from an EMBL/GenBank/DDBJ whole genome shotgun (WGS) entry which is preliminary data.</text>
</comment>
<dbReference type="EMBL" id="BAAASE010000003">
    <property type="protein sequence ID" value="GAA2395855.1"/>
    <property type="molecule type" value="Genomic_DNA"/>
</dbReference>
<keyword evidence="2" id="KW-1185">Reference proteome</keyword>
<sequence length="49" mass="5694">MMGRSDRSRPEALYLLRDPFRERDARMWVSDELGLGPPLIATVSQMDTR</sequence>
<evidence type="ECO:0000313" key="2">
    <source>
        <dbReference type="Proteomes" id="UP001499986"/>
    </source>
</evidence>